<comment type="subcellular location">
    <subcellularLocation>
        <location evidence="2">Golgi apparatus</location>
    </subcellularLocation>
    <subcellularLocation>
        <location evidence="1">Lysosome</location>
    </subcellularLocation>
</comment>
<dbReference type="GO" id="GO:0005794">
    <property type="term" value="C:Golgi apparatus"/>
    <property type="evidence" value="ECO:0007669"/>
    <property type="project" value="UniProtKB-SubCell"/>
</dbReference>
<dbReference type="SUPFAM" id="SSF51735">
    <property type="entry name" value="NAD(P)-binding Rossmann-fold domains"/>
    <property type="match status" value="1"/>
</dbReference>
<keyword evidence="7" id="KW-0333">Golgi apparatus</keyword>
<dbReference type="GO" id="GO:0016491">
    <property type="term" value="F:oxidoreductase activity"/>
    <property type="evidence" value="ECO:0007669"/>
    <property type="project" value="UniProtKB-KW"/>
</dbReference>
<dbReference type="InterPro" id="IPR002347">
    <property type="entry name" value="SDR_fam"/>
</dbReference>
<dbReference type="PRINTS" id="PR00081">
    <property type="entry name" value="GDHRDH"/>
</dbReference>
<feature type="domain" description="WW" evidence="10">
    <location>
        <begin position="12"/>
        <end position="45"/>
    </location>
</feature>
<evidence type="ECO:0000313" key="11">
    <source>
        <dbReference type="EMBL" id="JAP71740.1"/>
    </source>
</evidence>
<evidence type="ECO:0000256" key="1">
    <source>
        <dbReference type="ARBA" id="ARBA00004371"/>
    </source>
</evidence>
<accession>A0A131Y012</accession>
<dbReference type="GO" id="GO:0016055">
    <property type="term" value="P:Wnt signaling pathway"/>
    <property type="evidence" value="ECO:0007669"/>
    <property type="project" value="UniProtKB-KW"/>
</dbReference>
<dbReference type="Pfam" id="PF00106">
    <property type="entry name" value="adh_short"/>
    <property type="match status" value="1"/>
</dbReference>
<evidence type="ECO:0000256" key="2">
    <source>
        <dbReference type="ARBA" id="ARBA00004555"/>
    </source>
</evidence>
<organism evidence="11">
    <name type="scientific">Ixodes ricinus</name>
    <name type="common">Common tick</name>
    <name type="synonym">Acarus ricinus</name>
    <dbReference type="NCBI Taxonomy" id="34613"/>
    <lineage>
        <taxon>Eukaryota</taxon>
        <taxon>Metazoa</taxon>
        <taxon>Ecdysozoa</taxon>
        <taxon>Arthropoda</taxon>
        <taxon>Chelicerata</taxon>
        <taxon>Arachnida</taxon>
        <taxon>Acari</taxon>
        <taxon>Parasitiformes</taxon>
        <taxon>Ixodida</taxon>
        <taxon>Ixodoidea</taxon>
        <taxon>Ixodidae</taxon>
        <taxon>Ixodinae</taxon>
        <taxon>Ixodes</taxon>
    </lineage>
</organism>
<dbReference type="GO" id="GO:0005764">
    <property type="term" value="C:lysosome"/>
    <property type="evidence" value="ECO:0007669"/>
    <property type="project" value="UniProtKB-SubCell"/>
</dbReference>
<evidence type="ECO:0000256" key="9">
    <source>
        <dbReference type="SAM" id="MobiDB-lite"/>
    </source>
</evidence>
<dbReference type="Gene3D" id="2.20.70.10">
    <property type="match status" value="2"/>
</dbReference>
<protein>
    <recommendedName>
        <fullName evidence="3">WW domain-containing oxidoreductase</fullName>
    </recommendedName>
</protein>
<evidence type="ECO:0000256" key="4">
    <source>
        <dbReference type="ARBA" id="ARBA00022687"/>
    </source>
</evidence>
<dbReference type="Gene3D" id="3.40.50.720">
    <property type="entry name" value="NAD(P)-binding Rossmann-like Domain"/>
    <property type="match status" value="1"/>
</dbReference>
<feature type="domain" description="WW" evidence="10">
    <location>
        <begin position="53"/>
        <end position="86"/>
    </location>
</feature>
<dbReference type="PROSITE" id="PS50020">
    <property type="entry name" value="WW_DOMAIN_2"/>
    <property type="match status" value="2"/>
</dbReference>
<dbReference type="InterPro" id="IPR036291">
    <property type="entry name" value="NAD(P)-bd_dom_sf"/>
</dbReference>
<dbReference type="PANTHER" id="PTHR43157">
    <property type="entry name" value="PHOSPHATIDYLINOSITOL-GLYCAN BIOSYNTHESIS CLASS F PROTEIN-RELATED"/>
    <property type="match status" value="1"/>
</dbReference>
<dbReference type="Pfam" id="PF00397">
    <property type="entry name" value="WW"/>
    <property type="match status" value="1"/>
</dbReference>
<keyword evidence="4" id="KW-0879">Wnt signaling pathway</keyword>
<dbReference type="FunFam" id="3.40.50.720:FF:000353">
    <property type="entry name" value="WW domain-containing oxidoreductase"/>
    <property type="match status" value="1"/>
</dbReference>
<dbReference type="InterPro" id="IPR036020">
    <property type="entry name" value="WW_dom_sf"/>
</dbReference>
<dbReference type="EMBL" id="GEFM01004056">
    <property type="protein sequence ID" value="JAP71740.1"/>
    <property type="molecule type" value="mRNA"/>
</dbReference>
<evidence type="ECO:0000256" key="5">
    <source>
        <dbReference type="ARBA" id="ARBA00022703"/>
    </source>
</evidence>
<feature type="region of interest" description="Disordered" evidence="9">
    <location>
        <begin position="33"/>
        <end position="55"/>
    </location>
</feature>
<dbReference type="PROSITE" id="PS01159">
    <property type="entry name" value="WW_DOMAIN_1"/>
    <property type="match status" value="1"/>
</dbReference>
<dbReference type="PANTHER" id="PTHR43157:SF31">
    <property type="entry name" value="PHOSPHATIDYLINOSITOL-GLYCAN BIOSYNTHESIS CLASS F PROTEIN"/>
    <property type="match status" value="1"/>
</dbReference>
<dbReference type="SMART" id="SM00456">
    <property type="entry name" value="WW"/>
    <property type="match status" value="2"/>
</dbReference>
<dbReference type="SUPFAM" id="SSF51045">
    <property type="entry name" value="WW domain"/>
    <property type="match status" value="1"/>
</dbReference>
<dbReference type="InterPro" id="IPR001202">
    <property type="entry name" value="WW_dom"/>
</dbReference>
<keyword evidence="6" id="KW-0560">Oxidoreductase</keyword>
<keyword evidence="8" id="KW-0458">Lysosome</keyword>
<proteinExistence type="evidence at transcript level"/>
<reference evidence="11" key="1">
    <citation type="submission" date="2016-02" db="EMBL/GenBank/DDBJ databases">
        <title>RNAseq analyses of the midgut from blood- or serum-fed Ixodes ricinus ticks.</title>
        <authorList>
            <person name="Perner J."/>
            <person name="Provaznik J."/>
            <person name="Schrenkova J."/>
            <person name="Urbanova V."/>
            <person name="Ribeiro J.M."/>
            <person name="Kopacek P."/>
        </authorList>
    </citation>
    <scope>NUCLEOTIDE SEQUENCE</scope>
    <source>
        <tissue evidence="11">Gut</tissue>
    </source>
</reference>
<evidence type="ECO:0000259" key="10">
    <source>
        <dbReference type="PROSITE" id="PS50020"/>
    </source>
</evidence>
<evidence type="ECO:0000256" key="8">
    <source>
        <dbReference type="ARBA" id="ARBA00023228"/>
    </source>
</evidence>
<dbReference type="CDD" id="cd00201">
    <property type="entry name" value="WW"/>
    <property type="match status" value="1"/>
</dbReference>
<evidence type="ECO:0000256" key="3">
    <source>
        <dbReference type="ARBA" id="ARBA00016094"/>
    </source>
</evidence>
<dbReference type="GO" id="GO:0006915">
    <property type="term" value="P:apoptotic process"/>
    <property type="evidence" value="ECO:0007669"/>
    <property type="project" value="UniProtKB-KW"/>
</dbReference>
<dbReference type="AlphaFoldDB" id="A0A131Y012"/>
<sequence length="411" mass="44406">MSGFLPETDSEDELPAGWEERATLEGSVYYADHGSQRTQWTHPRTGRRKRVPPQLPFGWRRTEAADGRVAFVETATGRTSGTDPRLAFPVEERGDAPPRQRFDASSTAMHVLHGRDLTGKTAVVTGASSGIGLETARALAHHGCDVVLACRSADAAAQAIASIRAQRPSAKVHFLPLDLASLDSVREFAAALGRTRPRLDVLVLNAGAFGLPHAVTADGVETLFQTNHLAHFYLCRLLEPLLVRSAPARVVVVASESHRFSLLSTANVSEERLSNTSGRGYVSLLAYNDSKLCNVLLATELDRRLGPQGVRCNALHPGNMVASGLPRYWWPYRVLFTLVRPFTKSLEQAAATSVLCATAPELEGVGGCYFNNCCRCKPSAAAQDPALASLVWDTCEALLERALQPKGDACP</sequence>
<name>A0A131Y012_IXORI</name>
<evidence type="ECO:0000256" key="7">
    <source>
        <dbReference type="ARBA" id="ARBA00023034"/>
    </source>
</evidence>
<keyword evidence="5" id="KW-0053">Apoptosis</keyword>
<evidence type="ECO:0000256" key="6">
    <source>
        <dbReference type="ARBA" id="ARBA00023002"/>
    </source>
</evidence>